<dbReference type="AlphaFoldDB" id="U9TNH3"/>
<dbReference type="EMBL" id="KI293811">
    <property type="protein sequence ID" value="ESA04896.1"/>
    <property type="molecule type" value="Genomic_DNA"/>
</dbReference>
<evidence type="ECO:0000313" key="1">
    <source>
        <dbReference type="EMBL" id="ESA04896.1"/>
    </source>
</evidence>
<sequence>MASTATNITSGDMKILLSLFNDKTFHILFEKMLQESSFGLLDDYSIDIKIIEEFKYQFRDRNRF</sequence>
<proteinExistence type="predicted"/>
<organism evidence="1">
    <name type="scientific">Rhizophagus irregularis (strain DAOM 181602 / DAOM 197198 / MUCL 43194)</name>
    <name type="common">Arbuscular mycorrhizal fungus</name>
    <name type="synonym">Glomus intraradices</name>
    <dbReference type="NCBI Taxonomy" id="747089"/>
    <lineage>
        <taxon>Eukaryota</taxon>
        <taxon>Fungi</taxon>
        <taxon>Fungi incertae sedis</taxon>
        <taxon>Mucoromycota</taxon>
        <taxon>Glomeromycotina</taxon>
        <taxon>Glomeromycetes</taxon>
        <taxon>Glomerales</taxon>
        <taxon>Glomeraceae</taxon>
        <taxon>Rhizophagus</taxon>
    </lineage>
</organism>
<reference evidence="1" key="1">
    <citation type="submission" date="2013-07" db="EMBL/GenBank/DDBJ databases">
        <title>The genome of an arbuscular mycorrhizal fungus provides insights into the evolution of the oldest plant symbiosis.</title>
        <authorList>
            <consortium name="DOE Joint Genome Institute"/>
            <person name="Tisserant E."/>
            <person name="Malbreil M."/>
            <person name="Kuo A."/>
            <person name="Kohler A."/>
            <person name="Symeonidi A."/>
            <person name="Balestrini R."/>
            <person name="Charron P."/>
            <person name="Duensing N."/>
            <person name="Frei-dit-Frey N."/>
            <person name="Gianinazzi-Pearson V."/>
            <person name="Gilbert B."/>
            <person name="Handa Y."/>
            <person name="Hijri M."/>
            <person name="Kaul R."/>
            <person name="Kawaguchi M."/>
            <person name="Krajinski F."/>
            <person name="Lammers P."/>
            <person name="Lapierre D."/>
            <person name="Masclaux F.G."/>
            <person name="Murat C."/>
            <person name="Morin E."/>
            <person name="Ndikumana S."/>
            <person name="Pagni M."/>
            <person name="Petitpierre D."/>
            <person name="Requena N."/>
            <person name="Rosikiewicz P."/>
            <person name="Riley R."/>
            <person name="Saito K."/>
            <person name="San Clemente H."/>
            <person name="Shapiro H."/>
            <person name="van Tuinen D."/>
            <person name="Becard G."/>
            <person name="Bonfante P."/>
            <person name="Paszkowski U."/>
            <person name="Shachar-Hill Y."/>
            <person name="Young J.P."/>
            <person name="Sanders I.R."/>
            <person name="Henrissat B."/>
            <person name="Rensing S.A."/>
            <person name="Grigoriev I.V."/>
            <person name="Corradi N."/>
            <person name="Roux C."/>
            <person name="Martin F."/>
        </authorList>
    </citation>
    <scope>NUCLEOTIDE SEQUENCE</scope>
    <source>
        <strain evidence="1">DAOM 197198</strain>
    </source>
</reference>
<accession>U9TNH3</accession>
<name>U9TNH3_RHIID</name>
<gene>
    <name evidence="1" type="ORF">GLOINDRAFT_36275</name>
</gene>
<protein>
    <submittedName>
        <fullName evidence="1">Uncharacterized protein</fullName>
    </submittedName>
</protein>
<dbReference type="HOGENOM" id="CLU_2868756_0_0_1"/>